<keyword evidence="4" id="KW-0804">Transcription</keyword>
<dbReference type="EMBL" id="QZDH01000012">
    <property type="protein sequence ID" value="RJL52872.1"/>
    <property type="molecule type" value="Genomic_DNA"/>
</dbReference>
<dbReference type="Pfam" id="PF00356">
    <property type="entry name" value="LacI"/>
    <property type="match status" value="1"/>
</dbReference>
<reference evidence="6 7" key="1">
    <citation type="submission" date="2018-09" db="EMBL/GenBank/DDBJ databases">
        <title>Phylogenetic diversity of Pectobacterium and Dickeya strains causing blackleg disease of potato in Morocco.</title>
        <authorList>
            <person name="Oulghazi S."/>
            <person name="Moumni M."/>
            <person name="Faure D."/>
        </authorList>
    </citation>
    <scope>NUCLEOTIDE SEQUENCE [LARGE SCALE GENOMIC DNA]</scope>
    <source>
        <strain evidence="6 7">S1.15.11.2D</strain>
    </source>
</reference>
<dbReference type="PANTHER" id="PTHR30146">
    <property type="entry name" value="LACI-RELATED TRANSCRIPTIONAL REPRESSOR"/>
    <property type="match status" value="1"/>
</dbReference>
<evidence type="ECO:0000313" key="6">
    <source>
        <dbReference type="EMBL" id="RJL52872.1"/>
    </source>
</evidence>
<dbReference type="Gene3D" id="1.10.260.40">
    <property type="entry name" value="lambda repressor-like DNA-binding domains"/>
    <property type="match status" value="1"/>
</dbReference>
<dbReference type="Proteomes" id="UP000283655">
    <property type="component" value="Unassembled WGS sequence"/>
</dbReference>
<accession>A0A419AYF6</accession>
<dbReference type="SUPFAM" id="SSF53822">
    <property type="entry name" value="Periplasmic binding protein-like I"/>
    <property type="match status" value="1"/>
</dbReference>
<feature type="domain" description="HTH lacI-type" evidence="5">
    <location>
        <begin position="9"/>
        <end position="63"/>
    </location>
</feature>
<dbReference type="PROSITE" id="PS50932">
    <property type="entry name" value="HTH_LACI_2"/>
    <property type="match status" value="1"/>
</dbReference>
<dbReference type="SMART" id="SM00354">
    <property type="entry name" value="HTH_LACI"/>
    <property type="match status" value="1"/>
</dbReference>
<dbReference type="PANTHER" id="PTHR30146:SF95">
    <property type="entry name" value="RIBOSE OPERON REPRESSOR"/>
    <property type="match status" value="1"/>
</dbReference>
<evidence type="ECO:0000256" key="2">
    <source>
        <dbReference type="ARBA" id="ARBA00023015"/>
    </source>
</evidence>
<protein>
    <submittedName>
        <fullName evidence="6">LacI family DNA-binding transcriptional regulator</fullName>
    </submittedName>
</protein>
<keyword evidence="2" id="KW-0805">Transcription regulation</keyword>
<dbReference type="CDD" id="cd01392">
    <property type="entry name" value="HTH_LacI"/>
    <property type="match status" value="1"/>
</dbReference>
<dbReference type="GO" id="GO:0000976">
    <property type="term" value="F:transcription cis-regulatory region binding"/>
    <property type="evidence" value="ECO:0007669"/>
    <property type="project" value="TreeGrafter"/>
</dbReference>
<dbReference type="AlphaFoldDB" id="A0A419AYF6"/>
<comment type="caution">
    <text evidence="6">The sequence shown here is derived from an EMBL/GenBank/DDBJ whole genome shotgun (WGS) entry which is preliminary data.</text>
</comment>
<dbReference type="Pfam" id="PF13377">
    <property type="entry name" value="Peripla_BP_3"/>
    <property type="match status" value="1"/>
</dbReference>
<dbReference type="InterPro" id="IPR028082">
    <property type="entry name" value="Peripla_BP_I"/>
</dbReference>
<dbReference type="InterPro" id="IPR046335">
    <property type="entry name" value="LacI/GalR-like_sensor"/>
</dbReference>
<evidence type="ECO:0000256" key="4">
    <source>
        <dbReference type="ARBA" id="ARBA00023163"/>
    </source>
</evidence>
<evidence type="ECO:0000256" key="1">
    <source>
        <dbReference type="ARBA" id="ARBA00022491"/>
    </source>
</evidence>
<dbReference type="SUPFAM" id="SSF47413">
    <property type="entry name" value="lambda repressor-like DNA-binding domains"/>
    <property type="match status" value="1"/>
</dbReference>
<name>A0A419AYF6_PECCA</name>
<evidence type="ECO:0000313" key="7">
    <source>
        <dbReference type="Proteomes" id="UP000283655"/>
    </source>
</evidence>
<dbReference type="InterPro" id="IPR000843">
    <property type="entry name" value="HTH_LacI"/>
</dbReference>
<dbReference type="CDD" id="cd06278">
    <property type="entry name" value="PBP1_LacI-like"/>
    <property type="match status" value="1"/>
</dbReference>
<proteinExistence type="predicted"/>
<evidence type="ECO:0000256" key="3">
    <source>
        <dbReference type="ARBA" id="ARBA00023125"/>
    </source>
</evidence>
<dbReference type="InterPro" id="IPR010982">
    <property type="entry name" value="Lambda_DNA-bd_dom_sf"/>
</dbReference>
<organism evidence="6 7">
    <name type="scientific">Pectobacterium carotovorum</name>
    <name type="common">Erwinia carotovora</name>
    <dbReference type="NCBI Taxonomy" id="554"/>
    <lineage>
        <taxon>Bacteria</taxon>
        <taxon>Pseudomonadati</taxon>
        <taxon>Pseudomonadota</taxon>
        <taxon>Gammaproteobacteria</taxon>
        <taxon>Enterobacterales</taxon>
        <taxon>Pectobacteriaceae</taxon>
        <taxon>Pectobacterium</taxon>
    </lineage>
</organism>
<evidence type="ECO:0000259" key="5">
    <source>
        <dbReference type="PROSITE" id="PS50932"/>
    </source>
</evidence>
<dbReference type="RefSeq" id="WP_119873211.1">
    <property type="nucleotide sequence ID" value="NZ_QZDH01000012.1"/>
</dbReference>
<keyword evidence="1" id="KW-0678">Repressor</keyword>
<sequence length="334" mass="35207">MTAGKQGYVSAQDVARRAGVSRSAVSRSFTPGASVSAATYAKVMTAAQELGYQVNDLARGLLANSSRLVGLVVTHPEVGFRANLVAELSQALIQRGSIPVLINTGHVREAMAAARSILFGHRAEATIVLSGSPPKEFVELAQLNGQPLIVIGRHEPACDSVHIDNDTAARMAARLFASSGRTRLALAGAASATPNIIEREQAFCEEAHLLGLSVAVVRGGDTDYDDGLAVGQRLFSLPAAVRPDAVFCVNDLVAFGVIDRAKQCGLAVPQDLMVIGFDDIPAAGWDAYALTTFRQDPATMAAQALALLDRRQSQVQEPACRAKVAAPLIRRQSA</sequence>
<gene>
    <name evidence="6" type="ORF">D5071_06525</name>
</gene>
<dbReference type="GO" id="GO:0003700">
    <property type="term" value="F:DNA-binding transcription factor activity"/>
    <property type="evidence" value="ECO:0007669"/>
    <property type="project" value="TreeGrafter"/>
</dbReference>
<dbReference type="Gene3D" id="3.40.50.2300">
    <property type="match status" value="2"/>
</dbReference>
<keyword evidence="3 6" id="KW-0238">DNA-binding</keyword>